<feature type="region of interest" description="Disordered" evidence="1">
    <location>
        <begin position="104"/>
        <end position="172"/>
    </location>
</feature>
<protein>
    <recommendedName>
        <fullName evidence="4">RRM domain-containing protein</fullName>
    </recommendedName>
</protein>
<sequence>MPLQSHLPKLHAKHSNKKSQPLPKPFQRTLHIANLPPTIKPWHFNYILSYPVHSQSSGRRGKNKKDPGISMVQIYHLPSPSQQTKDRPLKRLISVFRRLSCLSGPEEDDDTVPCHTPRSSIAKSPSPSQSQSPNANSGADPPFSPGQTSNRNAVSDTNEITASEDNGSRVEEREVIEQDINPASPGQDRLLMSISQKDQEGEEEVRTVAWIHFRDEDHLYRAKQVLKSITIDGRQIVVKTDRFNSGIIKRLWSEGSSKEKSE</sequence>
<proteinExistence type="predicted"/>
<evidence type="ECO:0000256" key="1">
    <source>
        <dbReference type="SAM" id="MobiDB-lite"/>
    </source>
</evidence>
<name>A0AAX4KBY6_9TREE</name>
<feature type="compositionally biased region" description="Polar residues" evidence="1">
    <location>
        <begin position="145"/>
        <end position="165"/>
    </location>
</feature>
<feature type="compositionally biased region" description="Low complexity" evidence="1">
    <location>
        <begin position="119"/>
        <end position="137"/>
    </location>
</feature>
<feature type="compositionally biased region" description="Basic residues" evidence="1">
    <location>
        <begin position="8"/>
        <end position="17"/>
    </location>
</feature>
<dbReference type="RefSeq" id="XP_066081436.1">
    <property type="nucleotide sequence ID" value="XM_066225339.1"/>
</dbReference>
<dbReference type="KEGG" id="ker:91100325"/>
<dbReference type="GO" id="GO:0003676">
    <property type="term" value="F:nucleic acid binding"/>
    <property type="evidence" value="ECO:0007669"/>
    <property type="project" value="InterPro"/>
</dbReference>
<reference evidence="2 3" key="1">
    <citation type="submission" date="2024-01" db="EMBL/GenBank/DDBJ databases">
        <title>Comparative genomics of Cryptococcus and Kwoniella reveals pathogenesis evolution and contrasting modes of karyotype evolution via chromosome fusion or intercentromeric recombination.</title>
        <authorList>
            <person name="Coelho M.A."/>
            <person name="David-Palma M."/>
            <person name="Shea T."/>
            <person name="Bowers K."/>
            <person name="McGinley-Smith S."/>
            <person name="Mohammad A.W."/>
            <person name="Gnirke A."/>
            <person name="Yurkov A.M."/>
            <person name="Nowrousian M."/>
            <person name="Sun S."/>
            <person name="Cuomo C.A."/>
            <person name="Heitman J."/>
        </authorList>
    </citation>
    <scope>NUCLEOTIDE SEQUENCE [LARGE SCALE GENOMIC DNA]</scope>
    <source>
        <strain evidence="2 3">PYCC6329</strain>
    </source>
</reference>
<keyword evidence="3" id="KW-1185">Reference proteome</keyword>
<evidence type="ECO:0000313" key="2">
    <source>
        <dbReference type="EMBL" id="WWD03469.1"/>
    </source>
</evidence>
<dbReference type="GeneID" id="91100325"/>
<evidence type="ECO:0000313" key="3">
    <source>
        <dbReference type="Proteomes" id="UP001358614"/>
    </source>
</evidence>
<dbReference type="AlphaFoldDB" id="A0AAX4KBY6"/>
<dbReference type="EMBL" id="CP144089">
    <property type="protein sequence ID" value="WWD03469.1"/>
    <property type="molecule type" value="Genomic_DNA"/>
</dbReference>
<gene>
    <name evidence="2" type="ORF">V865_001521</name>
</gene>
<accession>A0AAX4KBY6</accession>
<evidence type="ECO:0008006" key="4">
    <source>
        <dbReference type="Google" id="ProtNLM"/>
    </source>
</evidence>
<feature type="region of interest" description="Disordered" evidence="1">
    <location>
        <begin position="1"/>
        <end position="25"/>
    </location>
</feature>
<dbReference type="InterPro" id="IPR035979">
    <property type="entry name" value="RBD_domain_sf"/>
</dbReference>
<dbReference type="SUPFAM" id="SSF54928">
    <property type="entry name" value="RNA-binding domain, RBD"/>
    <property type="match status" value="1"/>
</dbReference>
<dbReference type="Proteomes" id="UP001358614">
    <property type="component" value="Chromosome 1"/>
</dbReference>
<organism evidence="2 3">
    <name type="scientific">Kwoniella europaea PYCC6329</name>
    <dbReference type="NCBI Taxonomy" id="1423913"/>
    <lineage>
        <taxon>Eukaryota</taxon>
        <taxon>Fungi</taxon>
        <taxon>Dikarya</taxon>
        <taxon>Basidiomycota</taxon>
        <taxon>Agaricomycotina</taxon>
        <taxon>Tremellomycetes</taxon>
        <taxon>Tremellales</taxon>
        <taxon>Cryptococcaceae</taxon>
        <taxon>Kwoniella</taxon>
    </lineage>
</organism>